<keyword evidence="7" id="KW-0812">Transmembrane</keyword>
<reference evidence="9 10" key="1">
    <citation type="submission" date="2014-04" db="EMBL/GenBank/DDBJ databases">
        <title>Draft genome sequence of Bacillus azotoformans MEV2011, a (co-) denitrifying strain unable to grow in the presence of oxygen.</title>
        <authorList>
            <person name="Nielsen M."/>
            <person name="Schreiber L."/>
            <person name="Finster K."/>
            <person name="Schramm A."/>
        </authorList>
    </citation>
    <scope>NUCLEOTIDE SEQUENCE [LARGE SCALE GENOMIC DNA]</scope>
    <source>
        <strain evidence="9 10">MEV2011</strain>
    </source>
</reference>
<keyword evidence="9" id="KW-0560">Oxidoreductase</keyword>
<dbReference type="OrthoDB" id="9773456at2"/>
<dbReference type="InterPro" id="IPR001505">
    <property type="entry name" value="Copper_CuA"/>
</dbReference>
<dbReference type="PANTHER" id="PTHR42838:SF2">
    <property type="entry name" value="NITROUS-OXIDE REDUCTASE"/>
    <property type="match status" value="1"/>
</dbReference>
<dbReference type="Proteomes" id="UP000027936">
    <property type="component" value="Unassembled WGS sequence"/>
</dbReference>
<proteinExistence type="predicted"/>
<feature type="domain" description="Cytochrome oxidase subunit II copper A binding" evidence="8">
    <location>
        <begin position="66"/>
        <end position="159"/>
    </location>
</feature>
<gene>
    <name evidence="9" type="ORF">M670_03655</name>
</gene>
<dbReference type="PANTHER" id="PTHR42838">
    <property type="entry name" value="CYTOCHROME C OXIDASE SUBUNIT II"/>
    <property type="match status" value="1"/>
</dbReference>
<comment type="subcellular location">
    <subcellularLocation>
        <location evidence="1">Cell envelope</location>
    </subcellularLocation>
</comment>
<dbReference type="GO" id="GO:0016491">
    <property type="term" value="F:oxidoreductase activity"/>
    <property type="evidence" value="ECO:0007669"/>
    <property type="project" value="UniProtKB-KW"/>
</dbReference>
<dbReference type="SUPFAM" id="SSF49503">
    <property type="entry name" value="Cupredoxins"/>
    <property type="match status" value="1"/>
</dbReference>
<evidence type="ECO:0000313" key="9">
    <source>
        <dbReference type="EMBL" id="KEF37064.1"/>
    </source>
</evidence>
<evidence type="ECO:0000256" key="3">
    <source>
        <dbReference type="ARBA" id="ARBA00023008"/>
    </source>
</evidence>
<comment type="caution">
    <text evidence="9">The sequence shown here is derived from an EMBL/GenBank/DDBJ whole genome shotgun (WGS) entry which is preliminary data.</text>
</comment>
<keyword evidence="2" id="KW-0479">Metal-binding</keyword>
<feature type="transmembrane region" description="Helical" evidence="7">
    <location>
        <begin position="9"/>
        <end position="32"/>
    </location>
</feature>
<dbReference type="RefSeq" id="WP_035197235.1">
    <property type="nucleotide sequence ID" value="NZ_JJRY01000018.1"/>
</dbReference>
<dbReference type="GO" id="GO:0016020">
    <property type="term" value="C:membrane"/>
    <property type="evidence" value="ECO:0007669"/>
    <property type="project" value="InterPro"/>
</dbReference>
<protein>
    <recommendedName>
        <fullName evidence="5">Cytochrome aa3 subunit 2</fullName>
    </recommendedName>
</protein>
<evidence type="ECO:0000313" key="10">
    <source>
        <dbReference type="Proteomes" id="UP000027936"/>
    </source>
</evidence>
<dbReference type="EMBL" id="JJRY01000018">
    <property type="protein sequence ID" value="KEF37064.1"/>
    <property type="molecule type" value="Genomic_DNA"/>
</dbReference>
<evidence type="ECO:0000256" key="6">
    <source>
        <dbReference type="ARBA" id="ARBA00047816"/>
    </source>
</evidence>
<evidence type="ECO:0000259" key="8">
    <source>
        <dbReference type="PROSITE" id="PS50857"/>
    </source>
</evidence>
<evidence type="ECO:0000256" key="1">
    <source>
        <dbReference type="ARBA" id="ARBA00004196"/>
    </source>
</evidence>
<keyword evidence="7" id="KW-1133">Transmembrane helix</keyword>
<comment type="catalytic activity">
    <reaction evidence="6">
        <text>4 Fe(II)-[cytochrome c] + O2 + 8 H(+)(in) = 4 Fe(III)-[cytochrome c] + 2 H2O + 4 H(+)(out)</text>
        <dbReference type="Rhea" id="RHEA:11436"/>
        <dbReference type="Rhea" id="RHEA-COMP:10350"/>
        <dbReference type="Rhea" id="RHEA-COMP:14399"/>
        <dbReference type="ChEBI" id="CHEBI:15377"/>
        <dbReference type="ChEBI" id="CHEBI:15378"/>
        <dbReference type="ChEBI" id="CHEBI:15379"/>
        <dbReference type="ChEBI" id="CHEBI:29033"/>
        <dbReference type="ChEBI" id="CHEBI:29034"/>
        <dbReference type="EC" id="7.1.1.9"/>
    </reaction>
</comment>
<comment type="function">
    <text evidence="4">Subunits I and II form the functional core of the enzyme complex. Electrons originating in cytochrome c are transferred via heme a and Cu(A) to the binuclear center formed by heme a3 and Cu(B).</text>
</comment>
<keyword evidence="7" id="KW-0472">Membrane</keyword>
<keyword evidence="3" id="KW-0186">Copper</keyword>
<dbReference type="GO" id="GO:0030313">
    <property type="term" value="C:cell envelope"/>
    <property type="evidence" value="ECO:0007669"/>
    <property type="project" value="UniProtKB-SubCell"/>
</dbReference>
<dbReference type="Pfam" id="PF00116">
    <property type="entry name" value="COX2"/>
    <property type="match status" value="1"/>
</dbReference>
<dbReference type="InterPro" id="IPR051403">
    <property type="entry name" value="NosZ/Cyto_c_oxidase_sub2"/>
</dbReference>
<dbReference type="InterPro" id="IPR008972">
    <property type="entry name" value="Cupredoxin"/>
</dbReference>
<dbReference type="AlphaFoldDB" id="A0A072NH94"/>
<evidence type="ECO:0000256" key="5">
    <source>
        <dbReference type="ARBA" id="ARBA00031399"/>
    </source>
</evidence>
<evidence type="ECO:0000256" key="2">
    <source>
        <dbReference type="ARBA" id="ARBA00022723"/>
    </source>
</evidence>
<dbReference type="InterPro" id="IPR002429">
    <property type="entry name" value="CcO_II-like_C"/>
</dbReference>
<evidence type="ECO:0000256" key="7">
    <source>
        <dbReference type="SAM" id="Phobius"/>
    </source>
</evidence>
<dbReference type="CDD" id="cd13913">
    <property type="entry name" value="ba3_CcO_II_C"/>
    <property type="match status" value="1"/>
</dbReference>
<dbReference type="PROSITE" id="PS50857">
    <property type="entry name" value="COX2_CUA"/>
    <property type="match status" value="1"/>
</dbReference>
<dbReference type="GO" id="GO:0004129">
    <property type="term" value="F:cytochrome-c oxidase activity"/>
    <property type="evidence" value="ECO:0007669"/>
    <property type="project" value="UniProtKB-EC"/>
</dbReference>
<evidence type="ECO:0000256" key="4">
    <source>
        <dbReference type="ARBA" id="ARBA00024688"/>
    </source>
</evidence>
<dbReference type="PROSITE" id="PS00078">
    <property type="entry name" value="COX2"/>
    <property type="match status" value="1"/>
</dbReference>
<dbReference type="InterPro" id="IPR034214">
    <property type="entry name" value="Ba3_CcO_II_C"/>
</dbReference>
<dbReference type="PATRIC" id="fig|1348973.3.peg.3532"/>
<name>A0A072NH94_SCHAZ</name>
<dbReference type="Gene3D" id="2.60.40.420">
    <property type="entry name" value="Cupredoxins - blue copper proteins"/>
    <property type="match status" value="1"/>
</dbReference>
<organism evidence="9 10">
    <name type="scientific">Schinkia azotoformans MEV2011</name>
    <dbReference type="NCBI Taxonomy" id="1348973"/>
    <lineage>
        <taxon>Bacteria</taxon>
        <taxon>Bacillati</taxon>
        <taxon>Bacillota</taxon>
        <taxon>Bacilli</taxon>
        <taxon>Bacillales</taxon>
        <taxon>Bacillaceae</taxon>
        <taxon>Calidifontibacillus/Schinkia group</taxon>
        <taxon>Schinkia</taxon>
    </lineage>
</organism>
<accession>A0A072NH94</accession>
<dbReference type="GO" id="GO:0005507">
    <property type="term" value="F:copper ion binding"/>
    <property type="evidence" value="ECO:0007669"/>
    <property type="project" value="InterPro"/>
</dbReference>
<sequence>MHIHKYEKIWLLFGIISLLAFTVTIGVSAFYMGNQPPSCLVTVDPTKLDTTAPFDQPGLKQVGEKDYELVVVASAFNYDVGPEKVIQVPVGSKINFIGTTKDVIHGFEVAGTNANMMLEPGYINTVETTFNKPGKYTIVCNEYCGLGHHLMFATVEVVE</sequence>